<name>A0A0B7B085_9EUPU</name>
<dbReference type="AlphaFoldDB" id="A0A0B7B085"/>
<gene>
    <name evidence="1" type="primary">ORF149817</name>
</gene>
<feature type="non-terminal residue" evidence="1">
    <location>
        <position position="64"/>
    </location>
</feature>
<dbReference type="EMBL" id="HACG01038851">
    <property type="protein sequence ID" value="CEK85716.1"/>
    <property type="molecule type" value="Transcribed_RNA"/>
</dbReference>
<organism evidence="1">
    <name type="scientific">Arion vulgaris</name>
    <dbReference type="NCBI Taxonomy" id="1028688"/>
    <lineage>
        <taxon>Eukaryota</taxon>
        <taxon>Metazoa</taxon>
        <taxon>Spiralia</taxon>
        <taxon>Lophotrochozoa</taxon>
        <taxon>Mollusca</taxon>
        <taxon>Gastropoda</taxon>
        <taxon>Heterobranchia</taxon>
        <taxon>Euthyneura</taxon>
        <taxon>Panpulmonata</taxon>
        <taxon>Eupulmonata</taxon>
        <taxon>Stylommatophora</taxon>
        <taxon>Helicina</taxon>
        <taxon>Arionoidea</taxon>
        <taxon>Arionidae</taxon>
        <taxon>Arion</taxon>
    </lineage>
</organism>
<reference evidence="1" key="1">
    <citation type="submission" date="2014-12" db="EMBL/GenBank/DDBJ databases">
        <title>Insight into the proteome of Arion vulgaris.</title>
        <authorList>
            <person name="Aradska J."/>
            <person name="Bulat T."/>
            <person name="Smidak R."/>
            <person name="Sarate P."/>
            <person name="Gangsoo J."/>
            <person name="Sialana F."/>
            <person name="Bilban M."/>
            <person name="Lubec G."/>
        </authorList>
    </citation>
    <scope>NUCLEOTIDE SEQUENCE</scope>
    <source>
        <tissue evidence="1">Skin</tissue>
    </source>
</reference>
<proteinExistence type="predicted"/>
<sequence length="64" mass="7132">MHASKESILSYSVCLQKLSKNDNKVLFEDYPACDIASIVSRCLLKLGLHSGKLPCQRVYCLFPG</sequence>
<protein>
    <submittedName>
        <fullName evidence="1">Uncharacterized protein</fullName>
    </submittedName>
</protein>
<accession>A0A0B7B085</accession>
<evidence type="ECO:0000313" key="1">
    <source>
        <dbReference type="EMBL" id="CEK85716.1"/>
    </source>
</evidence>